<evidence type="ECO:0000313" key="4">
    <source>
        <dbReference type="EMBL" id="NDY55462.1"/>
    </source>
</evidence>
<accession>A0A7K3NGZ1</accession>
<keyword evidence="1" id="KW-0436">Ligase</keyword>
<dbReference type="Pfam" id="PF13193">
    <property type="entry name" value="AMP-binding_C"/>
    <property type="match status" value="1"/>
</dbReference>
<dbReference type="SUPFAM" id="SSF56801">
    <property type="entry name" value="Acetyl-CoA synthetase-like"/>
    <property type="match status" value="1"/>
</dbReference>
<dbReference type="InterPro" id="IPR045851">
    <property type="entry name" value="AMP-bd_C_sf"/>
</dbReference>
<feature type="domain" description="AMP-dependent synthetase/ligase" evidence="2">
    <location>
        <begin position="35"/>
        <end position="378"/>
    </location>
</feature>
<evidence type="ECO:0000259" key="3">
    <source>
        <dbReference type="Pfam" id="PF13193"/>
    </source>
</evidence>
<dbReference type="RefSeq" id="WP_163300519.1">
    <property type="nucleotide sequence ID" value="NZ_JAAGRQ010000005.1"/>
</dbReference>
<dbReference type="Gene3D" id="3.40.50.12780">
    <property type="entry name" value="N-terminal domain of ligase-like"/>
    <property type="match status" value="1"/>
</dbReference>
<evidence type="ECO:0000256" key="1">
    <source>
        <dbReference type="ARBA" id="ARBA00022598"/>
    </source>
</evidence>
<dbReference type="Proteomes" id="UP000469724">
    <property type="component" value="Unassembled WGS sequence"/>
</dbReference>
<dbReference type="GO" id="GO:0016878">
    <property type="term" value="F:acid-thiol ligase activity"/>
    <property type="evidence" value="ECO:0007669"/>
    <property type="project" value="TreeGrafter"/>
</dbReference>
<proteinExistence type="predicted"/>
<dbReference type="EMBL" id="JAAGRQ010000005">
    <property type="protein sequence ID" value="NDY55462.1"/>
    <property type="molecule type" value="Genomic_DNA"/>
</dbReference>
<gene>
    <name evidence="4" type="ORF">G3N56_01720</name>
</gene>
<dbReference type="PANTHER" id="PTHR43352">
    <property type="entry name" value="ACETYL-COA SYNTHETASE"/>
    <property type="match status" value="1"/>
</dbReference>
<organism evidence="4 5">
    <name type="scientific">Desulfolutivibrio sulfodismutans</name>
    <dbReference type="NCBI Taxonomy" id="63561"/>
    <lineage>
        <taxon>Bacteria</taxon>
        <taxon>Pseudomonadati</taxon>
        <taxon>Thermodesulfobacteriota</taxon>
        <taxon>Desulfovibrionia</taxon>
        <taxon>Desulfovibrionales</taxon>
        <taxon>Desulfovibrionaceae</taxon>
        <taxon>Desulfolutivibrio</taxon>
    </lineage>
</organism>
<feature type="domain" description="AMP-binding enzyme C-terminal" evidence="3">
    <location>
        <begin position="429"/>
        <end position="505"/>
    </location>
</feature>
<comment type="caution">
    <text evidence="4">The sequence shown here is derived from an EMBL/GenBank/DDBJ whole genome shotgun (WGS) entry which is preliminary data.</text>
</comment>
<protein>
    <submittedName>
        <fullName evidence="4">AMP-binding protein</fullName>
    </submittedName>
</protein>
<dbReference type="Pfam" id="PF00501">
    <property type="entry name" value="AMP-binding"/>
    <property type="match status" value="1"/>
</dbReference>
<name>A0A7K3NGZ1_9BACT</name>
<dbReference type="Gene3D" id="3.30.300.30">
    <property type="match status" value="1"/>
</dbReference>
<dbReference type="InterPro" id="IPR020845">
    <property type="entry name" value="AMP-binding_CS"/>
</dbReference>
<keyword evidence="5" id="KW-1185">Reference proteome</keyword>
<evidence type="ECO:0000259" key="2">
    <source>
        <dbReference type="Pfam" id="PF00501"/>
    </source>
</evidence>
<reference evidence="4 5" key="1">
    <citation type="submission" date="2020-02" db="EMBL/GenBank/DDBJ databases">
        <title>Comparative genomics of sulfur disproportionating microorganisms.</title>
        <authorList>
            <person name="Ward L.M."/>
            <person name="Bertran E."/>
            <person name="Johnston D.T."/>
        </authorList>
    </citation>
    <scope>NUCLEOTIDE SEQUENCE [LARGE SCALE GENOMIC DNA]</scope>
    <source>
        <strain evidence="4 5">DSM 3696</strain>
    </source>
</reference>
<dbReference type="AlphaFoldDB" id="A0A7K3NGZ1"/>
<evidence type="ECO:0000313" key="5">
    <source>
        <dbReference type="Proteomes" id="UP000469724"/>
    </source>
</evidence>
<sequence length="523" mass="55246">MSKPTNQTYQAAPIFCPDREADALRILRLLDADPAATVLYFGDAVVRRDELAALIRSFAARLAECGVHPGDRVALRLPDSPAFLQAFLGAGLAGAVPVPIAPQLPLAEQAVILADCGARLLVAATGEGADGLPVPDVLPCPLAGLTGHAPRRNAPRLPVNADPARPAFLLYTSGSTGRPKGVIRSHGDLFVAAAAFGDHLLGAGDGLAPAAHTVLCASKLSFSYGLQVQMACALARGAVLVLNPGPPEPSRLLKLIGRHSVTAFFAVPAIYAQLLRETDDYAPLASLTICHASGEALPEAVFKAWKRHTGLSICEGLGATETFTTFLTTLPGHAVPGSLGRAVPGFSVALVDASGAPVAPGRPGRLKVYGPGLTPGYWNRPEETARAISPDGWLDTGDLCVEDEHGLRHTGRLGDSIKSGGEWISPLPVEDCLRTHPEVLDCAVTACRVMGLEYPMAHVVMRRTDVAEDDLAQTLREYVLARLPRHMCPVRVLFCDSLPRTVTGKIKRQALRETSPPVSEKPS</sequence>
<dbReference type="InterPro" id="IPR025110">
    <property type="entry name" value="AMP-bd_C"/>
</dbReference>
<dbReference type="InterPro" id="IPR000873">
    <property type="entry name" value="AMP-dep_synth/lig_dom"/>
</dbReference>
<dbReference type="PROSITE" id="PS00455">
    <property type="entry name" value="AMP_BINDING"/>
    <property type="match status" value="1"/>
</dbReference>
<dbReference type="InterPro" id="IPR042099">
    <property type="entry name" value="ANL_N_sf"/>
</dbReference>
<dbReference type="PANTHER" id="PTHR43352:SF1">
    <property type="entry name" value="ANTHRANILATE--COA LIGASE"/>
    <property type="match status" value="1"/>
</dbReference>
<dbReference type="GO" id="GO:0044550">
    <property type="term" value="P:secondary metabolite biosynthetic process"/>
    <property type="evidence" value="ECO:0007669"/>
    <property type="project" value="TreeGrafter"/>
</dbReference>